<proteinExistence type="predicted"/>
<reference evidence="2" key="1">
    <citation type="journal article" date="2015" name="Nature">
        <title>Complex archaea that bridge the gap between prokaryotes and eukaryotes.</title>
        <authorList>
            <person name="Spang A."/>
            <person name="Saw J.H."/>
            <person name="Jorgensen S.L."/>
            <person name="Zaremba-Niedzwiedzka K."/>
            <person name="Martijn J."/>
            <person name="Lind A.E."/>
            <person name="van Eijk R."/>
            <person name="Schleper C."/>
            <person name="Guy L."/>
            <person name="Ettema T.J."/>
        </authorList>
    </citation>
    <scope>NUCLEOTIDE SEQUENCE</scope>
</reference>
<accession>A0A0F9PW14</accession>
<dbReference type="EMBL" id="LAZR01002108">
    <property type="protein sequence ID" value="KKN34409.1"/>
    <property type="molecule type" value="Genomic_DNA"/>
</dbReference>
<sequence length="286" mass="28828">MVSNIDETRPITGIDQPVQVIRDNFAIAKIEIGELQSRKFNIDGTSALTGPLGLATFTLAGLPPAVDNEGNLVYVTDASPNPSPFFSDGITWSVIGAGGGGLFNVVEDLNPQLGGALDAQFNKIVNLGAPTASADATTKTYVDTTTATSAQGALADSALQNIVEDDTPQLGGQLDVNTFGLGDGTNLLLDFVEDASAVNHIEIENEATGSGPIIRAAGTDTNVDLLLAPKGIGEVQVGIDTANAVITSADAPVSSGNPGRSLTISSGSGDGAGDGGNILITPGTAP</sequence>
<feature type="region of interest" description="Disordered" evidence="1">
    <location>
        <begin position="249"/>
        <end position="286"/>
    </location>
</feature>
<organism evidence="2">
    <name type="scientific">marine sediment metagenome</name>
    <dbReference type="NCBI Taxonomy" id="412755"/>
    <lineage>
        <taxon>unclassified sequences</taxon>
        <taxon>metagenomes</taxon>
        <taxon>ecological metagenomes</taxon>
    </lineage>
</organism>
<evidence type="ECO:0000256" key="1">
    <source>
        <dbReference type="SAM" id="MobiDB-lite"/>
    </source>
</evidence>
<protein>
    <submittedName>
        <fullName evidence="2">Uncharacterized protein</fullName>
    </submittedName>
</protein>
<feature type="compositionally biased region" description="Polar residues" evidence="1">
    <location>
        <begin position="254"/>
        <end position="264"/>
    </location>
</feature>
<name>A0A0F9PW14_9ZZZZ</name>
<gene>
    <name evidence="2" type="ORF">LCGC14_0794120</name>
</gene>
<comment type="caution">
    <text evidence="2">The sequence shown here is derived from an EMBL/GenBank/DDBJ whole genome shotgun (WGS) entry which is preliminary data.</text>
</comment>
<feature type="non-terminal residue" evidence="2">
    <location>
        <position position="286"/>
    </location>
</feature>
<dbReference type="AlphaFoldDB" id="A0A0F9PW14"/>
<evidence type="ECO:0000313" key="2">
    <source>
        <dbReference type="EMBL" id="KKN34409.1"/>
    </source>
</evidence>